<keyword evidence="2" id="KW-0812">Transmembrane</keyword>
<dbReference type="OMA" id="ARTICIR"/>
<feature type="transmembrane region" description="Helical" evidence="2">
    <location>
        <begin position="704"/>
        <end position="726"/>
    </location>
</feature>
<feature type="transmembrane region" description="Helical" evidence="2">
    <location>
        <begin position="106"/>
        <end position="126"/>
    </location>
</feature>
<feature type="region of interest" description="Disordered" evidence="1">
    <location>
        <begin position="768"/>
        <end position="791"/>
    </location>
</feature>
<accession>A0A177DAQ6</accession>
<protein>
    <submittedName>
        <fullName evidence="3">Uncharacterized protein</fullName>
    </submittedName>
</protein>
<evidence type="ECO:0000256" key="1">
    <source>
        <dbReference type="SAM" id="MobiDB-lite"/>
    </source>
</evidence>
<reference evidence="3 4" key="1">
    <citation type="submission" date="2016-05" db="EMBL/GenBank/DDBJ databases">
        <title>Comparative analysis of secretome profiles of manganese(II)-oxidizing ascomycete fungi.</title>
        <authorList>
            <consortium name="DOE Joint Genome Institute"/>
            <person name="Zeiner C.A."/>
            <person name="Purvine S.O."/>
            <person name="Zink E.M."/>
            <person name="Wu S."/>
            <person name="Pasa-Tolic L."/>
            <person name="Chaput D.L."/>
            <person name="Haridas S."/>
            <person name="Grigoriev I.V."/>
            <person name="Santelli C.M."/>
            <person name="Hansel C.M."/>
        </authorList>
    </citation>
    <scope>NUCLEOTIDE SEQUENCE [LARGE SCALE GENOMIC DNA]</scope>
    <source>
        <strain evidence="3 4">SRC1lrK2f</strain>
    </source>
</reference>
<dbReference type="GeneID" id="29117113"/>
<feature type="transmembrane region" description="Helical" evidence="2">
    <location>
        <begin position="216"/>
        <end position="239"/>
    </location>
</feature>
<feature type="compositionally biased region" description="Polar residues" evidence="1">
    <location>
        <begin position="770"/>
        <end position="779"/>
    </location>
</feature>
<keyword evidence="2" id="KW-1133">Transmembrane helix</keyword>
<dbReference type="KEGG" id="aalt:CC77DRAFT_394473"/>
<organism evidence="3 4">
    <name type="scientific">Alternaria alternata</name>
    <name type="common">Alternaria rot fungus</name>
    <name type="synonym">Torula alternata</name>
    <dbReference type="NCBI Taxonomy" id="5599"/>
    <lineage>
        <taxon>Eukaryota</taxon>
        <taxon>Fungi</taxon>
        <taxon>Dikarya</taxon>
        <taxon>Ascomycota</taxon>
        <taxon>Pezizomycotina</taxon>
        <taxon>Dothideomycetes</taxon>
        <taxon>Pleosporomycetidae</taxon>
        <taxon>Pleosporales</taxon>
        <taxon>Pleosporineae</taxon>
        <taxon>Pleosporaceae</taxon>
        <taxon>Alternaria</taxon>
        <taxon>Alternaria sect. Alternaria</taxon>
        <taxon>Alternaria alternata complex</taxon>
    </lineage>
</organism>
<evidence type="ECO:0000313" key="3">
    <source>
        <dbReference type="EMBL" id="OAG16270.1"/>
    </source>
</evidence>
<dbReference type="VEuPathDB" id="FungiDB:CC77DRAFT_394473"/>
<dbReference type="RefSeq" id="XP_018381691.1">
    <property type="nucleotide sequence ID" value="XM_018531519.1"/>
</dbReference>
<keyword evidence="2" id="KW-0472">Membrane</keyword>
<dbReference type="Proteomes" id="UP000077248">
    <property type="component" value="Unassembled WGS sequence"/>
</dbReference>
<evidence type="ECO:0000313" key="4">
    <source>
        <dbReference type="Proteomes" id="UP000077248"/>
    </source>
</evidence>
<dbReference type="EMBL" id="KV441490">
    <property type="protein sequence ID" value="OAG16270.1"/>
    <property type="molecule type" value="Genomic_DNA"/>
</dbReference>
<proteinExistence type="predicted"/>
<gene>
    <name evidence="3" type="ORF">CC77DRAFT_394473</name>
</gene>
<keyword evidence="4" id="KW-1185">Reference proteome</keyword>
<sequence>MASRYDALQTREDMNDPIRLQEGQDVASVQQYEYQDVSVASERSSVSIQQYEYQNFSVANENLVNAAQQQKTKDVRTTVVPAHKAEVPEGRPVTIVRRIGKWPCTLIVLSILGTAAFIIYITFLWFTASGNKNWKNIALSGWMTRSVAIAAVVLRTSTTVQAGLASSMLAAIALESTTGVALQDLAPLSLMRASSAAPYALLAYPKLGRNGPTWVLLVWAAIISITTVLLQFTSTILLADVNAGFIPSGLSPYAYVLPQELLYRGSLTANWRSAPRPWPIFAEYTGNDSADGSLGYSDTGSTMRALLPFSDTRSRSFIHTYEGPAPVVDARTICIRPNITNTRVQANTTYDLKIHGNISIPDDLLTVLLAETPFTGFKPTAFACEPSWNFVRDYGQNKVAGRTSAWDLTVCDIGPAGYGELKSPFWKNFSSEVTPFLLMNYTGYVDQQVQNNTKLPPSELANFNDTTPGLRYHDRNEWLDLKQDADALDWSGGNNFADNKLSFSLCLPVFRAYVLNISATSRAPLEEPTFFFDVERSQFRYDDIRKQLVSSSKLPTDERNVLSLHPQSWRLFDNMTDQEYPFGNILTMITLTGSGTGSNQIFEPGQEHSTLHLMDNMKEFQPRADYNIEGLGLEILQEDGTPAEAMQSMLMSVVLADYQSYVFTEVPDGTPNSTVALRGDFITAQVPGGNGRPATNPAGATSSYIIVMIATAIHSVAVFLIFMLFIRSTKHTLIWESWHIIAQSISAVTEPYLNQAGLATDSEIKKQMKTDGTSNQAVSVKTDESGARTEVGVVRQRVKSSRVQKDSQSDLLMEELRPVRSVRDVQRWNDRDTTNN</sequence>
<dbReference type="AlphaFoldDB" id="A0A177DAQ6"/>
<evidence type="ECO:0000256" key="2">
    <source>
        <dbReference type="SAM" id="Phobius"/>
    </source>
</evidence>
<name>A0A177DAQ6_ALTAL</name>